<comment type="caution">
    <text evidence="4">The sequence shown here is derived from an EMBL/GenBank/DDBJ whole genome shotgun (WGS) entry which is preliminary data.</text>
</comment>
<keyword evidence="1" id="KW-0175">Coiled coil</keyword>
<evidence type="ECO:0000256" key="3">
    <source>
        <dbReference type="SAM" id="Phobius"/>
    </source>
</evidence>
<dbReference type="AlphaFoldDB" id="A0AA39M599"/>
<feature type="region of interest" description="Disordered" evidence="2">
    <location>
        <begin position="184"/>
        <end position="213"/>
    </location>
</feature>
<protein>
    <submittedName>
        <fullName evidence="4">Uncharacterized protein</fullName>
    </submittedName>
</protein>
<accession>A0AA39M599</accession>
<dbReference type="EMBL" id="JAUCMV010000002">
    <property type="protein sequence ID" value="KAK0421054.1"/>
    <property type="molecule type" value="Genomic_DNA"/>
</dbReference>
<evidence type="ECO:0000313" key="4">
    <source>
        <dbReference type="EMBL" id="KAK0421054.1"/>
    </source>
</evidence>
<keyword evidence="3" id="KW-0812">Transmembrane</keyword>
<sequence length="668" mass="78448">MLSGDDNPYEFDTIYFQHLDSPSEENEYWHELSPEKFEAIRVVLKESRGVHVEFNCAFPKHQQLIRTVLNSIHKLHIIRYNEYYYDTGYDVTSRELMLNRKFLDLLLKATWMPNFTTLSLKPRTNEGTPTPECQVAEYEVILEKLKQQAREAIEKADESKSILIKEFGTKRIILGVPDHPKKMDYTNESVSNQGEIEESAPSRSNVPAKSIKEKSVRSKRHHYITTCVILLVAFFTVTSIGTIFYQMSKTTTKGRFDEPAQFGLSVTWKKFTKTSPRGIYVNGDIRKPYEFDTIYFRQLGCPSRENKYWHQLCSEKFAAIRAVLKESRGVHVEFNCAFPKHHDLISTVLNSIRKLHIIRYDEHYYDTGRAITSKELMLNRKFLDVLLQATWMPNFTTLCLEPNTNGNLSYEEAFNQLFLESSYNQRQHNHYYQTMNNKATKQQQYNLAFDNIHICHFGLSVTWKKFTKTSPRGIYVNGDIHKPYEFDTIYFRQLGCPSRENKYWHQLSPEKFEAIRAVLKESRGVHVEFNCAFPKHHDLISTVLNSIRKLHIIRYNECYYDRGCAITSKELMLNCKFLDFLLKATWMPNFTTLCLEPNTNGNLSYEEAFNQLLYSCVTSGQLKRYKICDEYEWKHCKDLRKLEIVSARDESEEDYLSDYNIHLCCIAD</sequence>
<proteinExistence type="predicted"/>
<name>A0AA39M599_9BILA</name>
<keyword evidence="5" id="KW-1185">Reference proteome</keyword>
<keyword evidence="3" id="KW-1133">Transmembrane helix</keyword>
<keyword evidence="3" id="KW-0472">Membrane</keyword>
<dbReference type="Proteomes" id="UP001175271">
    <property type="component" value="Unassembled WGS sequence"/>
</dbReference>
<evidence type="ECO:0000256" key="1">
    <source>
        <dbReference type="SAM" id="Coils"/>
    </source>
</evidence>
<feature type="coiled-coil region" evidence="1">
    <location>
        <begin position="135"/>
        <end position="166"/>
    </location>
</feature>
<reference evidence="4" key="1">
    <citation type="submission" date="2023-06" db="EMBL/GenBank/DDBJ databases">
        <title>Genomic analysis of the entomopathogenic nematode Steinernema hermaphroditum.</title>
        <authorList>
            <person name="Schwarz E.M."/>
            <person name="Heppert J.K."/>
            <person name="Baniya A."/>
            <person name="Schwartz H.T."/>
            <person name="Tan C.-H."/>
            <person name="Antoshechkin I."/>
            <person name="Sternberg P.W."/>
            <person name="Goodrich-Blair H."/>
            <person name="Dillman A.R."/>
        </authorList>
    </citation>
    <scope>NUCLEOTIDE SEQUENCE</scope>
    <source>
        <strain evidence="4">PS9179</strain>
        <tissue evidence="4">Whole animal</tissue>
    </source>
</reference>
<organism evidence="4 5">
    <name type="scientific">Steinernema hermaphroditum</name>
    <dbReference type="NCBI Taxonomy" id="289476"/>
    <lineage>
        <taxon>Eukaryota</taxon>
        <taxon>Metazoa</taxon>
        <taxon>Ecdysozoa</taxon>
        <taxon>Nematoda</taxon>
        <taxon>Chromadorea</taxon>
        <taxon>Rhabditida</taxon>
        <taxon>Tylenchina</taxon>
        <taxon>Panagrolaimomorpha</taxon>
        <taxon>Strongyloidoidea</taxon>
        <taxon>Steinernematidae</taxon>
        <taxon>Steinernema</taxon>
    </lineage>
</organism>
<evidence type="ECO:0000313" key="5">
    <source>
        <dbReference type="Proteomes" id="UP001175271"/>
    </source>
</evidence>
<feature type="transmembrane region" description="Helical" evidence="3">
    <location>
        <begin position="223"/>
        <end position="245"/>
    </location>
</feature>
<evidence type="ECO:0000256" key="2">
    <source>
        <dbReference type="SAM" id="MobiDB-lite"/>
    </source>
</evidence>
<gene>
    <name evidence="4" type="ORF">QR680_015042</name>
</gene>